<feature type="region of interest" description="Disordered" evidence="1">
    <location>
        <begin position="222"/>
        <end position="249"/>
    </location>
</feature>
<sequence>MKYADEPKPRLSTSKPPQNVYNRRIDVNKTKHCNPPKQVGDNKRLCDAAGCGKGTENKLLLQISEAEQVTDFERILNSNAILCERVRSNVWHGCVAPQKRSASVLPRPKSAYSLYAVSQTYHYLFRQHEESLEPLIEEYRQSNAEKNKPQPSILEKNWFQNLQNLSEYYEDDQELRQEVENITDRLVADEVKTVEDQQQASSKRNKNFNVNLADLISLNINGERLSPSREDHGPSPDVEKTDPENEEEWLAPSMSANSDDRNSHTENNVDCLAQNLDSVKIDSDAKVPTITFSNCCDGYARSDLPNNKDVDIHLSVPAIDSIDEARPPMM</sequence>
<evidence type="ECO:0000256" key="1">
    <source>
        <dbReference type="SAM" id="MobiDB-lite"/>
    </source>
</evidence>
<gene>
    <name evidence="2" type="ORF">PYW07_008465</name>
</gene>
<evidence type="ECO:0000313" key="3">
    <source>
        <dbReference type="Proteomes" id="UP001231518"/>
    </source>
</evidence>
<reference evidence="2" key="1">
    <citation type="submission" date="2023-03" db="EMBL/GenBank/DDBJ databases">
        <title>Chromosome-level genomes of two armyworms, Mythimna separata and Mythimna loreyi, provide insights into the biosynthesis and reception of sex pheromones.</title>
        <authorList>
            <person name="Zhao H."/>
        </authorList>
    </citation>
    <scope>NUCLEOTIDE SEQUENCE</scope>
    <source>
        <strain evidence="2">BeijingLab</strain>
        <tissue evidence="2">Pupa</tissue>
    </source>
</reference>
<feature type="compositionally biased region" description="Basic and acidic residues" evidence="1">
    <location>
        <begin position="226"/>
        <end position="243"/>
    </location>
</feature>
<protein>
    <submittedName>
        <fullName evidence="2">Uncharacterized protein</fullName>
    </submittedName>
</protein>
<dbReference type="EMBL" id="JARGEI010000022">
    <property type="protein sequence ID" value="KAJ8711223.1"/>
    <property type="molecule type" value="Genomic_DNA"/>
</dbReference>
<dbReference type="Proteomes" id="UP001231518">
    <property type="component" value="Chromosome 21"/>
</dbReference>
<dbReference type="AlphaFoldDB" id="A0AAD7YDS8"/>
<name>A0AAD7YDS8_MYTSE</name>
<evidence type="ECO:0000313" key="2">
    <source>
        <dbReference type="EMBL" id="KAJ8711223.1"/>
    </source>
</evidence>
<organism evidence="2 3">
    <name type="scientific">Mythimna separata</name>
    <name type="common">Oriental armyworm</name>
    <name type="synonym">Pseudaletia separata</name>
    <dbReference type="NCBI Taxonomy" id="271217"/>
    <lineage>
        <taxon>Eukaryota</taxon>
        <taxon>Metazoa</taxon>
        <taxon>Ecdysozoa</taxon>
        <taxon>Arthropoda</taxon>
        <taxon>Hexapoda</taxon>
        <taxon>Insecta</taxon>
        <taxon>Pterygota</taxon>
        <taxon>Neoptera</taxon>
        <taxon>Endopterygota</taxon>
        <taxon>Lepidoptera</taxon>
        <taxon>Glossata</taxon>
        <taxon>Ditrysia</taxon>
        <taxon>Noctuoidea</taxon>
        <taxon>Noctuidae</taxon>
        <taxon>Noctuinae</taxon>
        <taxon>Hadenini</taxon>
        <taxon>Mythimna</taxon>
    </lineage>
</organism>
<proteinExistence type="predicted"/>
<comment type="caution">
    <text evidence="2">The sequence shown here is derived from an EMBL/GenBank/DDBJ whole genome shotgun (WGS) entry which is preliminary data.</text>
</comment>
<keyword evidence="3" id="KW-1185">Reference proteome</keyword>
<accession>A0AAD7YDS8</accession>